<keyword evidence="5" id="KW-1185">Reference proteome</keyword>
<name>A0ABT8L7A7_9BACT</name>
<dbReference type="Pfam" id="PF04773">
    <property type="entry name" value="FecR"/>
    <property type="match status" value="1"/>
</dbReference>
<feature type="transmembrane region" description="Helical" evidence="1">
    <location>
        <begin position="90"/>
        <end position="111"/>
    </location>
</feature>
<gene>
    <name evidence="4" type="ORF">QQ020_16300</name>
</gene>
<evidence type="ECO:0000313" key="4">
    <source>
        <dbReference type="EMBL" id="MDN5213634.1"/>
    </source>
</evidence>
<dbReference type="InterPro" id="IPR012373">
    <property type="entry name" value="Ferrdict_sens_TM"/>
</dbReference>
<evidence type="ECO:0000259" key="2">
    <source>
        <dbReference type="Pfam" id="PF04773"/>
    </source>
</evidence>
<reference evidence="4" key="1">
    <citation type="submission" date="2023-06" db="EMBL/GenBank/DDBJ databases">
        <title>Genomic of Agaribacillus aureum.</title>
        <authorList>
            <person name="Wang G."/>
        </authorList>
    </citation>
    <scope>NUCLEOTIDE SEQUENCE</scope>
    <source>
        <strain evidence="4">BMA12</strain>
    </source>
</reference>
<dbReference type="RefSeq" id="WP_346758971.1">
    <property type="nucleotide sequence ID" value="NZ_JAUJEB010000003.1"/>
</dbReference>
<dbReference type="Proteomes" id="UP001172083">
    <property type="component" value="Unassembled WGS sequence"/>
</dbReference>
<dbReference type="InterPro" id="IPR032508">
    <property type="entry name" value="FecR_C"/>
</dbReference>
<dbReference type="Pfam" id="PF16344">
    <property type="entry name" value="FecR_C"/>
    <property type="match status" value="1"/>
</dbReference>
<keyword evidence="1" id="KW-0812">Transmembrane</keyword>
<keyword evidence="1" id="KW-0472">Membrane</keyword>
<dbReference type="EMBL" id="JAUJEB010000003">
    <property type="protein sequence ID" value="MDN5213634.1"/>
    <property type="molecule type" value="Genomic_DNA"/>
</dbReference>
<sequence>MKKEDIHAIIADYLTNTISADDKEVLECWINESEENEKVFELLKNHWNVPDHKKFTILKSDELKQDIWARVNQQQPLNTGARKKKRFNVLIRYAAAVLILAVSISFIYSYLEEGGPEQEAVRLISKSNNAGRKSTIHLGDGTMVNLNSESRISYHEVFSDTARIIWLTGEAFFNVAHDPARPFYVISHNLKIKALGTSFNVSGYSDTEMVKVSLSTGKVSVSIYEPSNSDALRNKIELLPGQEVSCQKKLNVLSSVAIYDVIEVEGWKDGILHFKQAGLEEIIKKLERWYGIKIELDSQPANKISYSGIFEKQNLKNVLKSIGFVINFDFEINNKNVMLKFKNDEYE</sequence>
<evidence type="ECO:0000256" key="1">
    <source>
        <dbReference type="SAM" id="Phobius"/>
    </source>
</evidence>
<keyword evidence="1" id="KW-1133">Transmembrane helix</keyword>
<organism evidence="4 5">
    <name type="scientific">Agaribacillus aureus</name>
    <dbReference type="NCBI Taxonomy" id="3051825"/>
    <lineage>
        <taxon>Bacteria</taxon>
        <taxon>Pseudomonadati</taxon>
        <taxon>Bacteroidota</taxon>
        <taxon>Cytophagia</taxon>
        <taxon>Cytophagales</taxon>
        <taxon>Splendidivirgaceae</taxon>
        <taxon>Agaribacillus</taxon>
    </lineage>
</organism>
<dbReference type="InterPro" id="IPR006860">
    <property type="entry name" value="FecR"/>
</dbReference>
<comment type="caution">
    <text evidence="4">The sequence shown here is derived from an EMBL/GenBank/DDBJ whole genome shotgun (WGS) entry which is preliminary data.</text>
</comment>
<feature type="domain" description="FecR protein" evidence="2">
    <location>
        <begin position="130"/>
        <end position="219"/>
    </location>
</feature>
<dbReference type="PIRSF" id="PIRSF018266">
    <property type="entry name" value="FecR"/>
    <property type="match status" value="1"/>
</dbReference>
<dbReference type="Gene3D" id="3.55.50.30">
    <property type="match status" value="1"/>
</dbReference>
<dbReference type="PANTHER" id="PTHR30273:SF2">
    <property type="entry name" value="PROTEIN FECR"/>
    <property type="match status" value="1"/>
</dbReference>
<proteinExistence type="predicted"/>
<dbReference type="Gene3D" id="2.60.120.1440">
    <property type="match status" value="1"/>
</dbReference>
<evidence type="ECO:0000313" key="5">
    <source>
        <dbReference type="Proteomes" id="UP001172083"/>
    </source>
</evidence>
<protein>
    <submittedName>
        <fullName evidence="4">DUF4974 domain-containing protein</fullName>
    </submittedName>
</protein>
<feature type="domain" description="Protein FecR C-terminal" evidence="3">
    <location>
        <begin position="272"/>
        <end position="338"/>
    </location>
</feature>
<dbReference type="PANTHER" id="PTHR30273">
    <property type="entry name" value="PERIPLASMIC SIGNAL SENSOR AND SIGMA FACTOR ACTIVATOR FECR-RELATED"/>
    <property type="match status" value="1"/>
</dbReference>
<accession>A0ABT8L7A7</accession>
<evidence type="ECO:0000259" key="3">
    <source>
        <dbReference type="Pfam" id="PF16344"/>
    </source>
</evidence>